<gene>
    <name evidence="1" type="ORF">CEY00_Acc00335</name>
</gene>
<keyword evidence="1" id="KW-0378">Hydrolase</keyword>
<name>A0A2R6S0B5_ACTCC</name>
<sequence length="89" mass="10179">MKASLEAIASFINITCKKPKLLFGGNKRKNDKLFMELAKSMNWPRCPHCKFYVERVSGCNWINCRCGIGFCYKCGREAKSCHCMECVSD</sequence>
<keyword evidence="2" id="KW-1185">Reference proteome</keyword>
<accession>A0A2R6S0B5</accession>
<keyword evidence="1" id="KW-0067">ATP-binding</keyword>
<dbReference type="Gene3D" id="1.20.120.1750">
    <property type="match status" value="1"/>
</dbReference>
<dbReference type="PANTHER" id="PTHR11685">
    <property type="entry name" value="RBR FAMILY RING FINGER AND IBR DOMAIN-CONTAINING"/>
    <property type="match status" value="1"/>
</dbReference>
<dbReference type="SUPFAM" id="SSF57850">
    <property type="entry name" value="RING/U-box"/>
    <property type="match status" value="1"/>
</dbReference>
<dbReference type="OrthoDB" id="10009520at2759"/>
<keyword evidence="1" id="KW-0347">Helicase</keyword>
<evidence type="ECO:0000313" key="2">
    <source>
        <dbReference type="Proteomes" id="UP000241394"/>
    </source>
</evidence>
<dbReference type="InterPro" id="IPR031127">
    <property type="entry name" value="E3_UB_ligase_RBR"/>
</dbReference>
<keyword evidence="1" id="KW-0547">Nucleotide-binding</keyword>
<dbReference type="Gramene" id="PSS35724">
    <property type="protein sequence ID" value="PSS35724"/>
    <property type="gene ID" value="CEY00_Acc00335"/>
</dbReference>
<dbReference type="GO" id="GO:0004386">
    <property type="term" value="F:helicase activity"/>
    <property type="evidence" value="ECO:0007669"/>
    <property type="project" value="UniProtKB-KW"/>
</dbReference>
<reference evidence="1 2" key="1">
    <citation type="submission" date="2017-07" db="EMBL/GenBank/DDBJ databases">
        <title>An improved, manually edited Actinidia chinensis var. chinensis (kiwifruit) genome highlights the challenges associated with draft genomes and gene prediction in plants.</title>
        <authorList>
            <person name="Pilkington S."/>
            <person name="Crowhurst R."/>
            <person name="Hilario E."/>
            <person name="Nardozza S."/>
            <person name="Fraser L."/>
            <person name="Peng Y."/>
            <person name="Gunaseelan K."/>
            <person name="Simpson R."/>
            <person name="Tahir J."/>
            <person name="Deroles S."/>
            <person name="Templeton K."/>
            <person name="Luo Z."/>
            <person name="Davy M."/>
            <person name="Cheng C."/>
            <person name="Mcneilage M."/>
            <person name="Scaglione D."/>
            <person name="Liu Y."/>
            <person name="Zhang Q."/>
            <person name="Datson P."/>
            <person name="De Silva N."/>
            <person name="Gardiner S."/>
            <person name="Bassett H."/>
            <person name="Chagne D."/>
            <person name="Mccallum J."/>
            <person name="Dzierzon H."/>
            <person name="Deng C."/>
            <person name="Wang Y.-Y."/>
            <person name="Barron N."/>
            <person name="Manako K."/>
            <person name="Bowen J."/>
            <person name="Foster T."/>
            <person name="Erridge Z."/>
            <person name="Tiffin H."/>
            <person name="Waite C."/>
            <person name="Davies K."/>
            <person name="Grierson E."/>
            <person name="Laing W."/>
            <person name="Kirk R."/>
            <person name="Chen X."/>
            <person name="Wood M."/>
            <person name="Montefiori M."/>
            <person name="Brummell D."/>
            <person name="Schwinn K."/>
            <person name="Catanach A."/>
            <person name="Fullerton C."/>
            <person name="Li D."/>
            <person name="Meiyalaghan S."/>
            <person name="Nieuwenhuizen N."/>
            <person name="Read N."/>
            <person name="Prakash R."/>
            <person name="Hunter D."/>
            <person name="Zhang H."/>
            <person name="Mckenzie M."/>
            <person name="Knabel M."/>
            <person name="Harris A."/>
            <person name="Allan A."/>
            <person name="Chen A."/>
            <person name="Janssen B."/>
            <person name="Plunkett B."/>
            <person name="Dwamena C."/>
            <person name="Voogd C."/>
            <person name="Leif D."/>
            <person name="Lafferty D."/>
            <person name="Souleyre E."/>
            <person name="Varkonyi-Gasic E."/>
            <person name="Gambi F."/>
            <person name="Hanley J."/>
            <person name="Yao J.-L."/>
            <person name="Cheung J."/>
            <person name="David K."/>
            <person name="Warren B."/>
            <person name="Marsh K."/>
            <person name="Snowden K."/>
            <person name="Lin-Wang K."/>
            <person name="Brian L."/>
            <person name="Martinez-Sanchez M."/>
            <person name="Wang M."/>
            <person name="Ileperuma N."/>
            <person name="Macnee N."/>
            <person name="Campin R."/>
            <person name="Mcatee P."/>
            <person name="Drummond R."/>
            <person name="Espley R."/>
            <person name="Ireland H."/>
            <person name="Wu R."/>
            <person name="Atkinson R."/>
            <person name="Karunairetnam S."/>
            <person name="Bulley S."/>
            <person name="Chunkath S."/>
            <person name="Hanley Z."/>
            <person name="Storey R."/>
            <person name="Thrimawithana A."/>
            <person name="Thomson S."/>
            <person name="David C."/>
            <person name="Testolin R."/>
        </authorList>
    </citation>
    <scope>NUCLEOTIDE SEQUENCE [LARGE SCALE GENOMIC DNA]</scope>
    <source>
        <strain evidence="2">cv. Red5</strain>
        <tissue evidence="1">Young leaf</tissue>
    </source>
</reference>
<protein>
    <submittedName>
        <fullName evidence="1">ATP-dependent RNA helicase</fullName>
    </submittedName>
</protein>
<dbReference type="GO" id="GO:0004842">
    <property type="term" value="F:ubiquitin-protein transferase activity"/>
    <property type="evidence" value="ECO:0007669"/>
    <property type="project" value="InterPro"/>
</dbReference>
<dbReference type="STRING" id="1590841.A0A2R6S0B5"/>
<evidence type="ECO:0000313" key="1">
    <source>
        <dbReference type="EMBL" id="PSS35724.1"/>
    </source>
</evidence>
<dbReference type="GO" id="GO:0016567">
    <property type="term" value="P:protein ubiquitination"/>
    <property type="evidence" value="ECO:0007669"/>
    <property type="project" value="InterPro"/>
</dbReference>
<dbReference type="AlphaFoldDB" id="A0A2R6S0B5"/>
<dbReference type="Pfam" id="PF26200">
    <property type="entry name" value="Rcat_RNF216"/>
    <property type="match status" value="1"/>
</dbReference>
<reference evidence="2" key="2">
    <citation type="journal article" date="2018" name="BMC Genomics">
        <title>A manually annotated Actinidia chinensis var. chinensis (kiwifruit) genome highlights the challenges associated with draft genomes and gene prediction in plants.</title>
        <authorList>
            <person name="Pilkington S.M."/>
            <person name="Crowhurst R."/>
            <person name="Hilario E."/>
            <person name="Nardozza S."/>
            <person name="Fraser L."/>
            <person name="Peng Y."/>
            <person name="Gunaseelan K."/>
            <person name="Simpson R."/>
            <person name="Tahir J."/>
            <person name="Deroles S.C."/>
            <person name="Templeton K."/>
            <person name="Luo Z."/>
            <person name="Davy M."/>
            <person name="Cheng C."/>
            <person name="McNeilage M."/>
            <person name="Scaglione D."/>
            <person name="Liu Y."/>
            <person name="Zhang Q."/>
            <person name="Datson P."/>
            <person name="De Silva N."/>
            <person name="Gardiner S.E."/>
            <person name="Bassett H."/>
            <person name="Chagne D."/>
            <person name="McCallum J."/>
            <person name="Dzierzon H."/>
            <person name="Deng C."/>
            <person name="Wang Y.Y."/>
            <person name="Barron L."/>
            <person name="Manako K."/>
            <person name="Bowen J."/>
            <person name="Foster T.M."/>
            <person name="Erridge Z.A."/>
            <person name="Tiffin H."/>
            <person name="Waite C.N."/>
            <person name="Davies K.M."/>
            <person name="Grierson E.P."/>
            <person name="Laing W.A."/>
            <person name="Kirk R."/>
            <person name="Chen X."/>
            <person name="Wood M."/>
            <person name="Montefiori M."/>
            <person name="Brummell D.A."/>
            <person name="Schwinn K.E."/>
            <person name="Catanach A."/>
            <person name="Fullerton C."/>
            <person name="Li D."/>
            <person name="Meiyalaghan S."/>
            <person name="Nieuwenhuizen N."/>
            <person name="Read N."/>
            <person name="Prakash R."/>
            <person name="Hunter D."/>
            <person name="Zhang H."/>
            <person name="McKenzie M."/>
            <person name="Knabel M."/>
            <person name="Harris A."/>
            <person name="Allan A.C."/>
            <person name="Gleave A."/>
            <person name="Chen A."/>
            <person name="Janssen B.J."/>
            <person name="Plunkett B."/>
            <person name="Ampomah-Dwamena C."/>
            <person name="Voogd C."/>
            <person name="Leif D."/>
            <person name="Lafferty D."/>
            <person name="Souleyre E.J.F."/>
            <person name="Varkonyi-Gasic E."/>
            <person name="Gambi F."/>
            <person name="Hanley J."/>
            <person name="Yao J.L."/>
            <person name="Cheung J."/>
            <person name="David K.M."/>
            <person name="Warren B."/>
            <person name="Marsh K."/>
            <person name="Snowden K.C."/>
            <person name="Lin-Wang K."/>
            <person name="Brian L."/>
            <person name="Martinez-Sanchez M."/>
            <person name="Wang M."/>
            <person name="Ileperuma N."/>
            <person name="Macnee N."/>
            <person name="Campin R."/>
            <person name="McAtee P."/>
            <person name="Drummond R.S.M."/>
            <person name="Espley R.V."/>
            <person name="Ireland H.S."/>
            <person name="Wu R."/>
            <person name="Atkinson R.G."/>
            <person name="Karunairetnam S."/>
            <person name="Bulley S."/>
            <person name="Chunkath S."/>
            <person name="Hanley Z."/>
            <person name="Storey R."/>
            <person name="Thrimawithana A.H."/>
            <person name="Thomson S."/>
            <person name="David C."/>
            <person name="Testolin R."/>
            <person name="Huang H."/>
            <person name="Hellens R.P."/>
            <person name="Schaffer R.J."/>
        </authorList>
    </citation>
    <scope>NUCLEOTIDE SEQUENCE [LARGE SCALE GENOMIC DNA]</scope>
    <source>
        <strain evidence="2">cv. Red5</strain>
    </source>
</reference>
<dbReference type="Proteomes" id="UP000241394">
    <property type="component" value="Chromosome LG1"/>
</dbReference>
<dbReference type="EMBL" id="NKQK01000001">
    <property type="protein sequence ID" value="PSS35724.1"/>
    <property type="molecule type" value="Genomic_DNA"/>
</dbReference>
<organism evidence="1 2">
    <name type="scientific">Actinidia chinensis var. chinensis</name>
    <name type="common">Chinese soft-hair kiwi</name>
    <dbReference type="NCBI Taxonomy" id="1590841"/>
    <lineage>
        <taxon>Eukaryota</taxon>
        <taxon>Viridiplantae</taxon>
        <taxon>Streptophyta</taxon>
        <taxon>Embryophyta</taxon>
        <taxon>Tracheophyta</taxon>
        <taxon>Spermatophyta</taxon>
        <taxon>Magnoliopsida</taxon>
        <taxon>eudicotyledons</taxon>
        <taxon>Gunneridae</taxon>
        <taxon>Pentapetalae</taxon>
        <taxon>asterids</taxon>
        <taxon>Ericales</taxon>
        <taxon>Actinidiaceae</taxon>
        <taxon>Actinidia</taxon>
    </lineage>
</organism>
<dbReference type="InParanoid" id="A0A2R6S0B5"/>
<comment type="caution">
    <text evidence="1">The sequence shown here is derived from an EMBL/GenBank/DDBJ whole genome shotgun (WGS) entry which is preliminary data.</text>
</comment>
<proteinExistence type="predicted"/>